<protein>
    <recommendedName>
        <fullName evidence="3">Alpha/beta superfamily hydrolase</fullName>
    </recommendedName>
</protein>
<keyword evidence="2" id="KW-1185">Reference proteome</keyword>
<organism evidence="1 2">
    <name type="scientific">Paenibacillus cellulosilyticus</name>
    <dbReference type="NCBI Taxonomy" id="375489"/>
    <lineage>
        <taxon>Bacteria</taxon>
        <taxon>Bacillati</taxon>
        <taxon>Bacillota</taxon>
        <taxon>Bacilli</taxon>
        <taxon>Bacillales</taxon>
        <taxon>Paenibacillaceae</taxon>
        <taxon>Paenibacillus</taxon>
    </lineage>
</organism>
<reference evidence="1 2" key="1">
    <citation type="submission" date="2018-05" db="EMBL/GenBank/DDBJ databases">
        <title>Genomic Encyclopedia of Type Strains, Phase III (KMG-III): the genomes of soil and plant-associated and newly described type strains.</title>
        <authorList>
            <person name="Whitman W."/>
        </authorList>
    </citation>
    <scope>NUCLEOTIDE SEQUENCE [LARGE SCALE GENOMIC DNA]</scope>
    <source>
        <strain evidence="1 2">CECT 5696</strain>
    </source>
</reference>
<dbReference type="PANTHER" id="PTHR48098">
    <property type="entry name" value="ENTEROCHELIN ESTERASE-RELATED"/>
    <property type="match status" value="1"/>
</dbReference>
<dbReference type="InterPro" id="IPR050583">
    <property type="entry name" value="Mycobacterial_A85_antigen"/>
</dbReference>
<dbReference type="AlphaFoldDB" id="A0A2V2YNP6"/>
<name>A0A2V2YNP6_9BACL</name>
<dbReference type="OrthoDB" id="9784036at2"/>
<dbReference type="Proteomes" id="UP000246635">
    <property type="component" value="Unassembled WGS sequence"/>
</dbReference>
<gene>
    <name evidence="1" type="ORF">DFQ01_12278</name>
</gene>
<dbReference type="Pfam" id="PF00756">
    <property type="entry name" value="Esterase"/>
    <property type="match status" value="2"/>
</dbReference>
<dbReference type="Gene3D" id="3.40.50.1820">
    <property type="entry name" value="alpha/beta hydrolase"/>
    <property type="match status" value="2"/>
</dbReference>
<dbReference type="SUPFAM" id="SSF53474">
    <property type="entry name" value="alpha/beta-Hydrolases"/>
    <property type="match status" value="2"/>
</dbReference>
<proteinExistence type="predicted"/>
<dbReference type="EMBL" id="QGTQ01000022">
    <property type="protein sequence ID" value="PWV97347.1"/>
    <property type="molecule type" value="Genomic_DNA"/>
</dbReference>
<evidence type="ECO:0000313" key="2">
    <source>
        <dbReference type="Proteomes" id="UP000246635"/>
    </source>
</evidence>
<comment type="caution">
    <text evidence="1">The sequence shown here is derived from an EMBL/GenBank/DDBJ whole genome shotgun (WGS) entry which is preliminary data.</text>
</comment>
<evidence type="ECO:0000313" key="1">
    <source>
        <dbReference type="EMBL" id="PWV97347.1"/>
    </source>
</evidence>
<sequence length="532" mass="59385">MGRYQSLMQGGRKLLVYVPHSYTEGERRYPVAYVQDGGELFEQCINYIDMLNREGKLPEVVLVGVATSNRNLEYTPWEAQPLLSGKPGFGGGGRAYVDELADVIKPYVDGLYRTKPEAEHTAIIGGSLGGLISLLAGMWRSETFGRVGMLSASMWFEGMLDYIAQADAPAEASRFYMSVGSQEGIYKDGIQRHMVINTIKTHRMLAEKGVGADRLKLDIDPSGTHDDLFMTGRFAHALRWLLGEEQSASDKGDRLQAAASTLSRYSVPGTETFTMRSRYNGAGYRIMVSIPVKPAPAEGYPVLYALDGNAYFGSMAEAMRMQSRHPLGLAPGIIVGIGYDSEAEEPFVADRRFYDYTTQSTPNFARPDGTPWPTTGGAEFFLAFIEEELKPEIERRYPIDRSRQGLFGHSLGGYFTLYALMHRPGTFRTYVAGSPSIWWNEQELLIRLPAFISQLVKYPIEADVLIGIGGDEKPSMLDDARSLYTQLRPFDGYGLRASYACWEDEGHVSVIYPLISRMYRMLFSKGRETLCI</sequence>
<dbReference type="RefSeq" id="WP_110046069.1">
    <property type="nucleotide sequence ID" value="NZ_CP054613.1"/>
</dbReference>
<dbReference type="PANTHER" id="PTHR48098:SF6">
    <property type="entry name" value="FERRI-BACILLIBACTIN ESTERASE BESA"/>
    <property type="match status" value="1"/>
</dbReference>
<evidence type="ECO:0008006" key="3">
    <source>
        <dbReference type="Google" id="ProtNLM"/>
    </source>
</evidence>
<dbReference type="InterPro" id="IPR029058">
    <property type="entry name" value="AB_hydrolase_fold"/>
</dbReference>
<dbReference type="InterPro" id="IPR000801">
    <property type="entry name" value="Esterase-like"/>
</dbReference>
<accession>A0A2V2YNP6</accession>